<evidence type="ECO:0000256" key="4">
    <source>
        <dbReference type="ARBA" id="ARBA00022771"/>
    </source>
</evidence>
<keyword evidence="7 9" id="KW-0472">Membrane</keyword>
<dbReference type="InterPro" id="IPR013083">
    <property type="entry name" value="Znf_RING/FYVE/PHD"/>
</dbReference>
<evidence type="ECO:0000256" key="1">
    <source>
        <dbReference type="ARBA" id="ARBA00004370"/>
    </source>
</evidence>
<dbReference type="AlphaFoldDB" id="A0AAD9GDL2"/>
<organism evidence="11 12">
    <name type="scientific">Babesia divergens</name>
    <dbReference type="NCBI Taxonomy" id="32595"/>
    <lineage>
        <taxon>Eukaryota</taxon>
        <taxon>Sar</taxon>
        <taxon>Alveolata</taxon>
        <taxon>Apicomplexa</taxon>
        <taxon>Aconoidasida</taxon>
        <taxon>Piroplasmida</taxon>
        <taxon>Babesiidae</taxon>
        <taxon>Babesia</taxon>
    </lineage>
</organism>
<dbReference type="PROSITE" id="PS50089">
    <property type="entry name" value="ZF_RING_2"/>
    <property type="match status" value="1"/>
</dbReference>
<accession>A0AAD9GDL2</accession>
<keyword evidence="4 8" id="KW-0863">Zinc-finger</keyword>
<sequence length="293" mass="34192">MVDEVETEEQRDSRYLGSQLQMNCGVLTPIVEYCIGANSYRQRQAVQRRSQSDIIMDFVVLNPNKTLRFLRSAIICGILMNACVYLTENFLCAYAYPRKITLNRDIWWWLMVNKILQVLQVPLRLFLLFILRKLQGRSVQEIMYCMSILTTCRMWHWSKYLSVANYIWYGIGFVFTSKPNTNNDEWLGTMAAYVLCIIGFRIMFTILLIYYVFPPASRRHTSKPQPKIDLETIPVHLYKDVDLKSTMCGICLDEFVPHDNIRVLGCLHGFHVTCIDAWLFRSASCPFCLSKVD</sequence>
<name>A0AAD9GDL2_BABDI</name>
<reference evidence="11" key="1">
    <citation type="journal article" date="2014" name="Nucleic Acids Res.">
        <title>The evolutionary dynamics of variant antigen genes in Babesia reveal a history of genomic innovation underlying host-parasite interaction.</title>
        <authorList>
            <person name="Jackson A.P."/>
            <person name="Otto T.D."/>
            <person name="Darby A."/>
            <person name="Ramaprasad A."/>
            <person name="Xia D."/>
            <person name="Echaide I.E."/>
            <person name="Farber M."/>
            <person name="Gahlot S."/>
            <person name="Gamble J."/>
            <person name="Gupta D."/>
            <person name="Gupta Y."/>
            <person name="Jackson L."/>
            <person name="Malandrin L."/>
            <person name="Malas T.B."/>
            <person name="Moussa E."/>
            <person name="Nair M."/>
            <person name="Reid A.J."/>
            <person name="Sanders M."/>
            <person name="Sharma J."/>
            <person name="Tracey A."/>
            <person name="Quail M.A."/>
            <person name="Weir W."/>
            <person name="Wastling J.M."/>
            <person name="Hall N."/>
            <person name="Willadsen P."/>
            <person name="Lingelbach K."/>
            <person name="Shiels B."/>
            <person name="Tait A."/>
            <person name="Berriman M."/>
            <person name="Allred D.R."/>
            <person name="Pain A."/>
        </authorList>
    </citation>
    <scope>NUCLEOTIDE SEQUENCE</scope>
    <source>
        <strain evidence="11">1802A</strain>
    </source>
</reference>
<keyword evidence="2 9" id="KW-0812">Transmembrane</keyword>
<feature type="transmembrane region" description="Helical" evidence="9">
    <location>
        <begin position="160"/>
        <end position="178"/>
    </location>
</feature>
<keyword evidence="6 9" id="KW-1133">Transmembrane helix</keyword>
<evidence type="ECO:0000256" key="7">
    <source>
        <dbReference type="ARBA" id="ARBA00023136"/>
    </source>
</evidence>
<keyword evidence="12" id="KW-1185">Reference proteome</keyword>
<feature type="transmembrane region" description="Helical" evidence="9">
    <location>
        <begin position="69"/>
        <end position="87"/>
    </location>
</feature>
<evidence type="ECO:0000313" key="12">
    <source>
        <dbReference type="Proteomes" id="UP001195914"/>
    </source>
</evidence>
<feature type="transmembrane region" description="Helical" evidence="9">
    <location>
        <begin position="107"/>
        <end position="131"/>
    </location>
</feature>
<evidence type="ECO:0000256" key="5">
    <source>
        <dbReference type="ARBA" id="ARBA00022833"/>
    </source>
</evidence>
<proteinExistence type="predicted"/>
<dbReference type="PANTHER" id="PTHR46539">
    <property type="entry name" value="E3 UBIQUITIN-PROTEIN LIGASE ATL42"/>
    <property type="match status" value="1"/>
</dbReference>
<protein>
    <submittedName>
        <fullName evidence="11">Zinc finger, C3HC4 type domain containing protein</fullName>
    </submittedName>
</protein>
<evidence type="ECO:0000256" key="6">
    <source>
        <dbReference type="ARBA" id="ARBA00022989"/>
    </source>
</evidence>
<dbReference type="GO" id="GO:0016020">
    <property type="term" value="C:membrane"/>
    <property type="evidence" value="ECO:0007669"/>
    <property type="project" value="UniProtKB-SubCell"/>
</dbReference>
<dbReference type="EMBL" id="JAHBMH010000044">
    <property type="protein sequence ID" value="KAK1936316.1"/>
    <property type="molecule type" value="Genomic_DNA"/>
</dbReference>
<dbReference type="InterPro" id="IPR001841">
    <property type="entry name" value="Znf_RING"/>
</dbReference>
<keyword evidence="5" id="KW-0862">Zinc</keyword>
<evidence type="ECO:0000313" key="11">
    <source>
        <dbReference type="EMBL" id="KAK1936316.1"/>
    </source>
</evidence>
<dbReference type="SUPFAM" id="SSF57850">
    <property type="entry name" value="RING/U-box"/>
    <property type="match status" value="1"/>
</dbReference>
<keyword evidence="3" id="KW-0479">Metal-binding</keyword>
<comment type="subcellular location">
    <subcellularLocation>
        <location evidence="1">Membrane</location>
    </subcellularLocation>
</comment>
<dbReference type="Pfam" id="PF13639">
    <property type="entry name" value="zf-RING_2"/>
    <property type="match status" value="1"/>
</dbReference>
<evidence type="ECO:0000259" key="10">
    <source>
        <dbReference type="PROSITE" id="PS50089"/>
    </source>
</evidence>
<dbReference type="GO" id="GO:0008270">
    <property type="term" value="F:zinc ion binding"/>
    <property type="evidence" value="ECO:0007669"/>
    <property type="project" value="UniProtKB-KW"/>
</dbReference>
<evidence type="ECO:0000256" key="3">
    <source>
        <dbReference type="ARBA" id="ARBA00022723"/>
    </source>
</evidence>
<feature type="domain" description="RING-type" evidence="10">
    <location>
        <begin position="248"/>
        <end position="288"/>
    </location>
</feature>
<evidence type="ECO:0000256" key="9">
    <source>
        <dbReference type="SAM" id="Phobius"/>
    </source>
</evidence>
<dbReference type="Proteomes" id="UP001195914">
    <property type="component" value="Unassembled WGS sequence"/>
</dbReference>
<feature type="transmembrane region" description="Helical" evidence="9">
    <location>
        <begin position="190"/>
        <end position="213"/>
    </location>
</feature>
<dbReference type="PANTHER" id="PTHR46539:SF2">
    <property type="entry name" value="RING-H2 FINGER PROTEIN ATL43"/>
    <property type="match status" value="1"/>
</dbReference>
<gene>
    <name evidence="11" type="ORF">X943_002724</name>
</gene>
<dbReference type="SMART" id="SM00184">
    <property type="entry name" value="RING"/>
    <property type="match status" value="1"/>
</dbReference>
<comment type="caution">
    <text evidence="11">The sequence shown here is derived from an EMBL/GenBank/DDBJ whole genome shotgun (WGS) entry which is preliminary data.</text>
</comment>
<dbReference type="Gene3D" id="3.30.40.10">
    <property type="entry name" value="Zinc/RING finger domain, C3HC4 (zinc finger)"/>
    <property type="match status" value="1"/>
</dbReference>
<dbReference type="CDD" id="cd16454">
    <property type="entry name" value="RING-H2_PA-TM-RING"/>
    <property type="match status" value="1"/>
</dbReference>
<evidence type="ECO:0000256" key="8">
    <source>
        <dbReference type="PROSITE-ProRule" id="PRU00175"/>
    </source>
</evidence>
<evidence type="ECO:0000256" key="2">
    <source>
        <dbReference type="ARBA" id="ARBA00022692"/>
    </source>
</evidence>
<reference evidence="11" key="2">
    <citation type="submission" date="2021-05" db="EMBL/GenBank/DDBJ databases">
        <authorList>
            <person name="Pain A."/>
        </authorList>
    </citation>
    <scope>NUCLEOTIDE SEQUENCE</scope>
    <source>
        <strain evidence="11">1802A</strain>
    </source>
</reference>